<reference evidence="2" key="1">
    <citation type="journal article" date="2019" name="Int. J. Syst. Evol. Microbiol.">
        <title>The Global Catalogue of Microorganisms (GCM) 10K type strain sequencing project: providing services to taxonomists for standard genome sequencing and annotation.</title>
        <authorList>
            <consortium name="The Broad Institute Genomics Platform"/>
            <consortium name="The Broad Institute Genome Sequencing Center for Infectious Disease"/>
            <person name="Wu L."/>
            <person name="Ma J."/>
        </authorList>
    </citation>
    <scope>NUCLEOTIDE SEQUENCE [LARGE SCALE GENOMIC DNA]</scope>
    <source>
        <strain evidence="2">CGMCC 1.13681</strain>
    </source>
</reference>
<proteinExistence type="predicted"/>
<dbReference type="Proteomes" id="UP001596413">
    <property type="component" value="Unassembled WGS sequence"/>
</dbReference>
<evidence type="ECO:0000313" key="2">
    <source>
        <dbReference type="Proteomes" id="UP001596413"/>
    </source>
</evidence>
<comment type="caution">
    <text evidence="1">The sequence shown here is derived from an EMBL/GenBank/DDBJ whole genome shotgun (WGS) entry which is preliminary data.</text>
</comment>
<keyword evidence="2" id="KW-1185">Reference proteome</keyword>
<organism evidence="1 2">
    <name type="scientific">Streptomyces polyrhachis</name>
    <dbReference type="NCBI Taxonomy" id="1282885"/>
    <lineage>
        <taxon>Bacteria</taxon>
        <taxon>Bacillati</taxon>
        <taxon>Actinomycetota</taxon>
        <taxon>Actinomycetes</taxon>
        <taxon>Kitasatosporales</taxon>
        <taxon>Streptomycetaceae</taxon>
        <taxon>Streptomyces</taxon>
    </lineage>
</organism>
<evidence type="ECO:0000313" key="1">
    <source>
        <dbReference type="EMBL" id="MFC7221483.1"/>
    </source>
</evidence>
<name>A0ABW2GL49_9ACTN</name>
<gene>
    <name evidence="1" type="ORF">ACFQLX_25440</name>
</gene>
<sequence length="143" mass="15457">MDDLIAASERFAREIRETRLAEGAFAARLAERCRVWAVDRDALLAQTESVIVIALIAAADPPKPTQAGRWRADALARLLRREDVPLFAALPRAQPAGLALRVNQLRLLSTGLTSRSALRWERLVVTAGEFLSTGAPPPGPPAG</sequence>
<accession>A0ABW2GL49</accession>
<dbReference type="EMBL" id="JBHSZO010000072">
    <property type="protein sequence ID" value="MFC7221483.1"/>
    <property type="molecule type" value="Genomic_DNA"/>
</dbReference>
<protein>
    <submittedName>
        <fullName evidence="1">Uncharacterized protein</fullName>
    </submittedName>
</protein>
<dbReference type="RefSeq" id="WP_386418858.1">
    <property type="nucleotide sequence ID" value="NZ_JBHSZO010000072.1"/>
</dbReference>